<dbReference type="EMBL" id="JACWZY010000021">
    <property type="protein sequence ID" value="MBD2703439.1"/>
    <property type="molecule type" value="Genomic_DNA"/>
</dbReference>
<feature type="domain" description="Amidohydrolase-related" evidence="2">
    <location>
        <begin position="77"/>
        <end position="349"/>
    </location>
</feature>
<dbReference type="InterPro" id="IPR032465">
    <property type="entry name" value="ACMSD"/>
</dbReference>
<keyword evidence="4" id="KW-1185">Reference proteome</keyword>
<dbReference type="PANTHER" id="PTHR21240">
    <property type="entry name" value="2-AMINO-3-CARBOXYLMUCONATE-6-SEMIALDEHYDE DECARBOXYLASE"/>
    <property type="match status" value="1"/>
</dbReference>
<organism evidence="3 4">
    <name type="scientific">Spirosoma profusum</name>
    <dbReference type="NCBI Taxonomy" id="2771354"/>
    <lineage>
        <taxon>Bacteria</taxon>
        <taxon>Pseudomonadati</taxon>
        <taxon>Bacteroidota</taxon>
        <taxon>Cytophagia</taxon>
        <taxon>Cytophagales</taxon>
        <taxon>Cytophagaceae</taxon>
        <taxon>Spirosoma</taxon>
    </lineage>
</organism>
<evidence type="ECO:0000313" key="4">
    <source>
        <dbReference type="Proteomes" id="UP000598820"/>
    </source>
</evidence>
<dbReference type="InterPro" id="IPR006680">
    <property type="entry name" value="Amidohydro-rel"/>
</dbReference>
<dbReference type="SUPFAM" id="SSF51556">
    <property type="entry name" value="Metallo-dependent hydrolases"/>
    <property type="match status" value="1"/>
</dbReference>
<keyword evidence="1" id="KW-0456">Lyase</keyword>
<dbReference type="GO" id="GO:0016831">
    <property type="term" value="F:carboxy-lyase activity"/>
    <property type="evidence" value="ECO:0007669"/>
    <property type="project" value="InterPro"/>
</dbReference>
<dbReference type="GO" id="GO:0019748">
    <property type="term" value="P:secondary metabolic process"/>
    <property type="evidence" value="ECO:0007669"/>
    <property type="project" value="TreeGrafter"/>
</dbReference>
<sequence length="352" mass="38722">MRKIATEEAFMIPEVATAIRELARRGGSNLDLKLLTTVYDAPAVVASREPSQAPPPVSNRDASARLLLPKLLDLDAGRLADMDAHGVTMHLLSLGLPGVQMFEADQAKALARLANDRLAEAIRRHPKRFAGLACFAPQNPSEAAKEMERSIRTLELNGFLVNSHTGNGYLDQERFWPILEAAEALGAPLYIHPRAPSDGMAAPFQDYRLEGAIWGYGIEAGTHALRLMLSGVLDRFPRLKIILGHMGEALPFWLWRLDFMAAPGARAGRGNQLKPSEYLQRNFAITTSGVEDPLALRFCIDKLGIDSLMWAIDYPFQPTAPAVSFIDSAPLSDQEREKVAYGNAERIFHITG</sequence>
<evidence type="ECO:0000256" key="1">
    <source>
        <dbReference type="ARBA" id="ARBA00023239"/>
    </source>
</evidence>
<dbReference type="PANTHER" id="PTHR21240:SF30">
    <property type="entry name" value="AMIDOHYDROLASE-RELATED DOMAIN-CONTAINING PROTEIN-RELATED"/>
    <property type="match status" value="1"/>
</dbReference>
<dbReference type="InterPro" id="IPR032466">
    <property type="entry name" value="Metal_Hydrolase"/>
</dbReference>
<evidence type="ECO:0000313" key="3">
    <source>
        <dbReference type="EMBL" id="MBD2703439.1"/>
    </source>
</evidence>
<dbReference type="Gene3D" id="3.20.20.140">
    <property type="entry name" value="Metal-dependent hydrolases"/>
    <property type="match status" value="1"/>
</dbReference>
<comment type="caution">
    <text evidence="3">The sequence shown here is derived from an EMBL/GenBank/DDBJ whole genome shotgun (WGS) entry which is preliminary data.</text>
</comment>
<name>A0A927AP73_9BACT</name>
<gene>
    <name evidence="3" type="ORF">IC229_22535</name>
</gene>
<dbReference type="AlphaFoldDB" id="A0A927AP73"/>
<reference evidence="3" key="1">
    <citation type="submission" date="2020-09" db="EMBL/GenBank/DDBJ databases">
        <authorList>
            <person name="Kim M.K."/>
        </authorList>
    </citation>
    <scope>NUCLEOTIDE SEQUENCE</scope>
    <source>
        <strain evidence="3">BT702</strain>
    </source>
</reference>
<accession>A0A927AP73</accession>
<proteinExistence type="predicted"/>
<protein>
    <submittedName>
        <fullName evidence="3">Amidohydrolase</fullName>
    </submittedName>
</protein>
<dbReference type="Proteomes" id="UP000598820">
    <property type="component" value="Unassembled WGS sequence"/>
</dbReference>
<dbReference type="GO" id="GO:0005829">
    <property type="term" value="C:cytosol"/>
    <property type="evidence" value="ECO:0007669"/>
    <property type="project" value="TreeGrafter"/>
</dbReference>
<evidence type="ECO:0000259" key="2">
    <source>
        <dbReference type="Pfam" id="PF04909"/>
    </source>
</evidence>
<dbReference type="GO" id="GO:0016787">
    <property type="term" value="F:hydrolase activity"/>
    <property type="evidence" value="ECO:0007669"/>
    <property type="project" value="InterPro"/>
</dbReference>
<dbReference type="Pfam" id="PF04909">
    <property type="entry name" value="Amidohydro_2"/>
    <property type="match status" value="1"/>
</dbReference>